<dbReference type="RefSeq" id="XP_019030836.1">
    <property type="nucleotide sequence ID" value="XM_019177255.1"/>
</dbReference>
<evidence type="ECO:0000313" key="2">
    <source>
        <dbReference type="EMBL" id="ODN94305.1"/>
    </source>
</evidence>
<dbReference type="GeneID" id="30194374"/>
<reference evidence="2 3" key="1">
    <citation type="submission" date="2016-06" db="EMBL/GenBank/DDBJ databases">
        <title>Evolution of pathogenesis and genome organization in the Tremellales.</title>
        <authorList>
            <person name="Cuomo C."/>
            <person name="Litvintseva A."/>
            <person name="Heitman J."/>
            <person name="Chen Y."/>
            <person name="Sun S."/>
            <person name="Springer D."/>
            <person name="Dromer F."/>
            <person name="Young S."/>
            <person name="Zeng Q."/>
            <person name="Chapman S."/>
            <person name="Gujja S."/>
            <person name="Saif S."/>
            <person name="Birren B."/>
        </authorList>
    </citation>
    <scope>NUCLEOTIDE SEQUENCE [LARGE SCALE GENOMIC DNA]</scope>
    <source>
        <strain evidence="2 3">CBS 7118</strain>
    </source>
</reference>
<protein>
    <submittedName>
        <fullName evidence="2">Uncharacterized protein</fullName>
    </submittedName>
</protein>
<evidence type="ECO:0000256" key="1">
    <source>
        <dbReference type="SAM" id="MobiDB-lite"/>
    </source>
</evidence>
<evidence type="ECO:0000313" key="3">
    <source>
        <dbReference type="Proteomes" id="UP000094819"/>
    </source>
</evidence>
<gene>
    <name evidence="2" type="ORF">L198_05161</name>
</gene>
<keyword evidence="3" id="KW-1185">Reference proteome</keyword>
<proteinExistence type="predicted"/>
<dbReference type="Proteomes" id="UP000094819">
    <property type="component" value="Unassembled WGS sequence"/>
</dbReference>
<comment type="caution">
    <text evidence="2">The sequence shown here is derived from an EMBL/GenBank/DDBJ whole genome shotgun (WGS) entry which is preliminary data.</text>
</comment>
<feature type="region of interest" description="Disordered" evidence="1">
    <location>
        <begin position="329"/>
        <end position="353"/>
    </location>
</feature>
<dbReference type="OrthoDB" id="2596625at2759"/>
<accession>A0A1E3J0X1</accession>
<sequence length="392" mass="44395">MDELYRGHLAPQPPSATNITRSIHPDAARLPEEVVDLNAPNHNYRVIASDNARSPSPAPGPSFVADMAPPPPPPPPEVTVNVSTDAHRPKRGRSFWMRWPTPHPLLWITLAISVLALVLEVPKGSLPTFSGRHKALRAQEKVVQEKLQLLTKLSTFLPPPLAALVAPFDPANPTATSLLALPDNHQLELLRLAPTLRFWNTGLAQPFGVGVDTDGQQWWSVEQLGEGASVVRSKGEGQDREVWVLRIPGEVNEETPQTAALTQALTHSLLLRDHLSTEIHQLKSNPCPVCPAPPPPQLNHQYSQSGRRSAEHEYLVVIEEEEFEAARQRDEWEKYEEKRRRDKEREREVEEREREVARREKWVVEEMRKMSEKIQQAYQRQLREHNSANGEF</sequence>
<dbReference type="EMBL" id="AWGH01000015">
    <property type="protein sequence ID" value="ODN94305.1"/>
    <property type="molecule type" value="Genomic_DNA"/>
</dbReference>
<feature type="region of interest" description="Disordered" evidence="1">
    <location>
        <begin position="47"/>
        <end position="83"/>
    </location>
</feature>
<name>A0A1E3J0X1_9TREE</name>
<dbReference type="AlphaFoldDB" id="A0A1E3J0X1"/>
<organism evidence="2 3">
    <name type="scientific">Cryptococcus wingfieldii CBS 7118</name>
    <dbReference type="NCBI Taxonomy" id="1295528"/>
    <lineage>
        <taxon>Eukaryota</taxon>
        <taxon>Fungi</taxon>
        <taxon>Dikarya</taxon>
        <taxon>Basidiomycota</taxon>
        <taxon>Agaricomycotina</taxon>
        <taxon>Tremellomycetes</taxon>
        <taxon>Tremellales</taxon>
        <taxon>Cryptococcaceae</taxon>
        <taxon>Cryptococcus</taxon>
    </lineage>
</organism>
<feature type="compositionally biased region" description="Pro residues" evidence="1">
    <location>
        <begin position="68"/>
        <end position="77"/>
    </location>
</feature>